<evidence type="ECO:0000313" key="2">
    <source>
        <dbReference type="EMBL" id="ODM99383.1"/>
    </source>
</evidence>
<reference evidence="2 3" key="1">
    <citation type="journal article" date="2016" name="Genome Biol. Evol.">
        <title>Gene Family Evolution Reflects Adaptation to Soil Environmental Stressors in the Genome of the Collembolan Orchesella cincta.</title>
        <authorList>
            <person name="Faddeeva-Vakhrusheva A."/>
            <person name="Derks M.F."/>
            <person name="Anvar S.Y."/>
            <person name="Agamennone V."/>
            <person name="Suring W."/>
            <person name="Smit S."/>
            <person name="van Straalen N.M."/>
            <person name="Roelofs D."/>
        </authorList>
    </citation>
    <scope>NUCLEOTIDE SEQUENCE [LARGE SCALE GENOMIC DNA]</scope>
    <source>
        <tissue evidence="2">Mixed pool</tissue>
    </source>
</reference>
<accession>A0A1D2N274</accession>
<dbReference type="Proteomes" id="UP000094527">
    <property type="component" value="Unassembled WGS sequence"/>
</dbReference>
<evidence type="ECO:0000313" key="3">
    <source>
        <dbReference type="Proteomes" id="UP000094527"/>
    </source>
</evidence>
<gene>
    <name evidence="2" type="ORF">Ocin01_07293</name>
</gene>
<proteinExistence type="predicted"/>
<evidence type="ECO:0000256" key="1">
    <source>
        <dbReference type="SAM" id="SignalP"/>
    </source>
</evidence>
<sequence length="62" mass="7246">MEANMSLHLFPKVVFLVVLMTYLKATEEFKATHHSVTKSDEASHDGYISRMKERFRRNSQVC</sequence>
<comment type="caution">
    <text evidence="2">The sequence shown here is derived from an EMBL/GenBank/DDBJ whole genome shotgun (WGS) entry which is preliminary data.</text>
</comment>
<dbReference type="EMBL" id="LJIJ01000284">
    <property type="protein sequence ID" value="ODM99383.1"/>
    <property type="molecule type" value="Genomic_DNA"/>
</dbReference>
<keyword evidence="1" id="KW-0732">Signal</keyword>
<dbReference type="AlphaFoldDB" id="A0A1D2N274"/>
<keyword evidence="3" id="KW-1185">Reference proteome</keyword>
<feature type="signal peptide" evidence="1">
    <location>
        <begin position="1"/>
        <end position="25"/>
    </location>
</feature>
<organism evidence="2 3">
    <name type="scientific">Orchesella cincta</name>
    <name type="common">Springtail</name>
    <name type="synonym">Podura cincta</name>
    <dbReference type="NCBI Taxonomy" id="48709"/>
    <lineage>
        <taxon>Eukaryota</taxon>
        <taxon>Metazoa</taxon>
        <taxon>Ecdysozoa</taxon>
        <taxon>Arthropoda</taxon>
        <taxon>Hexapoda</taxon>
        <taxon>Collembola</taxon>
        <taxon>Entomobryomorpha</taxon>
        <taxon>Entomobryoidea</taxon>
        <taxon>Orchesellidae</taxon>
        <taxon>Orchesellinae</taxon>
        <taxon>Orchesella</taxon>
    </lineage>
</organism>
<feature type="chain" id="PRO_5008904911" evidence="1">
    <location>
        <begin position="26"/>
        <end position="62"/>
    </location>
</feature>
<protein>
    <submittedName>
        <fullName evidence="2">Uncharacterized protein</fullName>
    </submittedName>
</protein>
<name>A0A1D2N274_ORCCI</name>